<reference evidence="5 6" key="1">
    <citation type="submission" date="2017-11" db="EMBL/GenBank/DDBJ databases">
        <title>De novo assembly and phasing of dikaryotic genomes from two isolates of Puccinia coronata f. sp. avenae, the causal agent of oat crown rust.</title>
        <authorList>
            <person name="Miller M.E."/>
            <person name="Zhang Y."/>
            <person name="Omidvar V."/>
            <person name="Sperschneider J."/>
            <person name="Schwessinger B."/>
            <person name="Raley C."/>
            <person name="Palmer J.M."/>
            <person name="Garnica D."/>
            <person name="Upadhyaya N."/>
            <person name="Rathjen J."/>
            <person name="Taylor J.M."/>
            <person name="Park R.F."/>
            <person name="Dodds P.N."/>
            <person name="Hirsch C.D."/>
            <person name="Kianian S.F."/>
            <person name="Figueroa M."/>
        </authorList>
    </citation>
    <scope>NUCLEOTIDE SEQUENCE [LARGE SCALE GENOMIC DNA]</scope>
    <source>
        <strain evidence="5">12SD80</strain>
    </source>
</reference>
<feature type="compositionally biased region" description="Polar residues" evidence="3">
    <location>
        <begin position="619"/>
        <end position="628"/>
    </location>
</feature>
<dbReference type="AlphaFoldDB" id="A0A2N5UNF3"/>
<feature type="region of interest" description="Disordered" evidence="3">
    <location>
        <begin position="732"/>
        <end position="756"/>
    </location>
</feature>
<feature type="chain" id="PRO_5014885450" evidence="4">
    <location>
        <begin position="16"/>
        <end position="756"/>
    </location>
</feature>
<comment type="caution">
    <text evidence="5">The sequence shown here is derived from an EMBL/GenBank/DDBJ whole genome shotgun (WGS) entry which is preliminary data.</text>
</comment>
<evidence type="ECO:0000256" key="3">
    <source>
        <dbReference type="SAM" id="MobiDB-lite"/>
    </source>
</evidence>
<dbReference type="InterPro" id="IPR011989">
    <property type="entry name" value="ARM-like"/>
</dbReference>
<proteinExistence type="predicted"/>
<dbReference type="SUPFAM" id="SSF48371">
    <property type="entry name" value="ARM repeat"/>
    <property type="match status" value="1"/>
</dbReference>
<dbReference type="InterPro" id="IPR039852">
    <property type="entry name" value="CAND1/CAND2"/>
</dbReference>
<feature type="compositionally biased region" description="Low complexity" evidence="3">
    <location>
        <begin position="161"/>
        <end position="214"/>
    </location>
</feature>
<feature type="region of interest" description="Disordered" evidence="3">
    <location>
        <begin position="594"/>
        <end position="635"/>
    </location>
</feature>
<feature type="region of interest" description="Disordered" evidence="3">
    <location>
        <begin position="306"/>
        <end position="361"/>
    </location>
</feature>
<organism evidence="5 6">
    <name type="scientific">Puccinia coronata f. sp. avenae</name>
    <dbReference type="NCBI Taxonomy" id="200324"/>
    <lineage>
        <taxon>Eukaryota</taxon>
        <taxon>Fungi</taxon>
        <taxon>Dikarya</taxon>
        <taxon>Basidiomycota</taxon>
        <taxon>Pucciniomycotina</taxon>
        <taxon>Pucciniomycetes</taxon>
        <taxon>Pucciniales</taxon>
        <taxon>Pucciniaceae</taxon>
        <taxon>Puccinia</taxon>
    </lineage>
</organism>
<evidence type="ECO:0000256" key="1">
    <source>
        <dbReference type="ARBA" id="ARBA00022737"/>
    </source>
</evidence>
<evidence type="ECO:0000313" key="6">
    <source>
        <dbReference type="Proteomes" id="UP000235392"/>
    </source>
</evidence>
<dbReference type="InterPro" id="IPR016024">
    <property type="entry name" value="ARM-type_fold"/>
</dbReference>
<feature type="region of interest" description="Disordered" evidence="3">
    <location>
        <begin position="78"/>
        <end position="97"/>
    </location>
</feature>
<dbReference type="Proteomes" id="UP000235392">
    <property type="component" value="Unassembled WGS sequence"/>
</dbReference>
<gene>
    <name evidence="5" type="ORF">PCASD_05375</name>
</gene>
<sequence>MAFGILVLFWLPARGCDHQITVGILSSKLVSTEAFSAHQMIFRSRPTWTWPTSSAPSRISNPWSSCCAVACSIAPRLGGNQPAQLRPPSQTSRMLLSPDPLNVDLLASPLGPTDPQPFLSLSAGQGQAGAAAEEEHDAPAQGPQCKKIETRRDGSHRSTSDRVSSSSEHPCAPSGRASGSSQRASGPSKGASGSSKGASGSSKRSSKGASGPSGQTSGPSKLPQHSHPSALQTDAQQSPSAHLLKRRAQKNTDHAGPLHHFFCIGPCPISNVKIINFVPSKTNAEITLAITFEQASAAQNLPDLLLHPARDPESNQAPFPHPSASEQDQLSLETEPSSETQPGSLSNSGKTAQSSCYSDSCPKGNRQTVLKAMYDEAMSRLTCSSAVQEVKECYQDLITHAANLFKSDLGNSLPVITQRLDNKITKFASFLGKNNQTFKKACLECSSTTPLQFLRGQLALDALISLFPALVEHKLDEPKALISSVSDEVDKTSTLDLACCYLQQNLLIYPGEIGRLAFDSTFEDTRNAAALAIGNMATGAADVFLPGIFQLIWATQNHRHLSLQALKVACDYEFESAIEIDLLDRMGQDISVSLTRPSTTPGSSNSAYQVESAHKTQLKRQASPSNRYPHSHINPRIFTGVVNPSQSDDYLPNIPDHRSHSKPAPSVPIVRRAFNSAYRKESSPIRTTHPEIKPRAPDLPFLKNNLTSVITIVDRLILRVHAIAPQHRLKPQKFTAEQSNHTEIWETRPVPSKRIS</sequence>
<keyword evidence="2" id="KW-0833">Ubl conjugation pathway</keyword>
<protein>
    <submittedName>
        <fullName evidence="5">Uncharacterized protein</fullName>
    </submittedName>
</protein>
<accession>A0A2N5UNF3</accession>
<feature type="region of interest" description="Disordered" evidence="3">
    <location>
        <begin position="105"/>
        <end position="251"/>
    </location>
</feature>
<keyword evidence="4" id="KW-0732">Signal</keyword>
<evidence type="ECO:0000313" key="5">
    <source>
        <dbReference type="EMBL" id="PLW39289.1"/>
    </source>
</evidence>
<dbReference type="EMBL" id="PGCI01000117">
    <property type="protein sequence ID" value="PLW39289.1"/>
    <property type="molecule type" value="Genomic_DNA"/>
</dbReference>
<feature type="signal peptide" evidence="4">
    <location>
        <begin position="1"/>
        <end position="15"/>
    </location>
</feature>
<feature type="compositionally biased region" description="Polar residues" evidence="3">
    <location>
        <begin position="81"/>
        <end position="94"/>
    </location>
</feature>
<evidence type="ECO:0000256" key="4">
    <source>
        <dbReference type="SAM" id="SignalP"/>
    </source>
</evidence>
<feature type="compositionally biased region" description="Basic and acidic residues" evidence="3">
    <location>
        <begin position="146"/>
        <end position="160"/>
    </location>
</feature>
<dbReference type="PANTHER" id="PTHR12696">
    <property type="entry name" value="TIP120"/>
    <property type="match status" value="1"/>
</dbReference>
<evidence type="ECO:0000256" key="2">
    <source>
        <dbReference type="ARBA" id="ARBA00022786"/>
    </source>
</evidence>
<feature type="compositionally biased region" description="Polar residues" evidence="3">
    <location>
        <begin position="594"/>
        <end position="609"/>
    </location>
</feature>
<dbReference type="GO" id="GO:0010265">
    <property type="term" value="P:SCF complex assembly"/>
    <property type="evidence" value="ECO:0007669"/>
    <property type="project" value="InterPro"/>
</dbReference>
<name>A0A2N5UNF3_9BASI</name>
<dbReference type="Gene3D" id="1.25.10.10">
    <property type="entry name" value="Leucine-rich Repeat Variant"/>
    <property type="match status" value="1"/>
</dbReference>
<feature type="compositionally biased region" description="Polar residues" evidence="3">
    <location>
        <begin position="226"/>
        <end position="240"/>
    </location>
</feature>
<keyword evidence="1" id="KW-0677">Repeat</keyword>
<feature type="compositionally biased region" description="Polar residues" evidence="3">
    <location>
        <begin position="324"/>
        <end position="358"/>
    </location>
</feature>